<accession>A0A8P4GL37</accession>
<evidence type="ECO:0000313" key="8">
    <source>
        <dbReference type="Proteomes" id="UP000694389"/>
    </source>
</evidence>
<keyword evidence="4" id="KW-0106">Calcium</keyword>
<name>A0A8P4GL37_DICLA</name>
<dbReference type="PANTHER" id="PTHR23104">
    <property type="entry name" value="MULTIPLE COAGULATION FACTOR DEFICIENCY PROTEIN 2 NEURAL STEM CELL DERIVED NEURONAL SURVIVAL PROTEIN"/>
    <property type="match status" value="1"/>
</dbReference>
<reference evidence="7" key="2">
    <citation type="submission" date="2025-09" db="UniProtKB">
        <authorList>
            <consortium name="Ensembl"/>
        </authorList>
    </citation>
    <scope>IDENTIFICATION</scope>
</reference>
<sequence length="362" mass="40332">MYNTDTFHASLSTLGSEEAQVRRNDPVNNPLPALPESACRGRRGVAENPERGAQREASCANSLTRQRLCSSTWTLSLTKTLRSPWQPGSARAAPLRSADWEARAGRCGAEVFSRHEPVNGNLPGLKLWSCPHIHYADRLLPCVLLMLIHSCLAAPGLPGTQREESVDARPHSLANPFGSGEEERRLLQSYIQSTLKDDQGGPEINTWEQEVFFLFRLYDYDRSGLLDGLEMMKLLSDYNSHHTPGAQANELVVSMVDFLLQTQDINQDGMLAPSELLSPSLPHTQEQEVANPSTGEEKAAAEEVHEELKPHEEKQPLQEVKAEEEELVKQVDEQHGQQIPEVQAAEQRQNHIDPVHLGQPEI</sequence>
<feature type="domain" description="EF-hand" evidence="6">
    <location>
        <begin position="206"/>
        <end position="241"/>
    </location>
</feature>
<dbReference type="AlphaFoldDB" id="A0A8P4GL37"/>
<dbReference type="PANTHER" id="PTHR23104:SF15">
    <property type="entry name" value="CELL GROWTH REGULATOR WITH EF HAND DOMAIN PROTEIN 1"/>
    <property type="match status" value="1"/>
</dbReference>
<organism evidence="7 8">
    <name type="scientific">Dicentrarchus labrax</name>
    <name type="common">European seabass</name>
    <name type="synonym">Morone labrax</name>
    <dbReference type="NCBI Taxonomy" id="13489"/>
    <lineage>
        <taxon>Eukaryota</taxon>
        <taxon>Metazoa</taxon>
        <taxon>Chordata</taxon>
        <taxon>Craniata</taxon>
        <taxon>Vertebrata</taxon>
        <taxon>Euteleostomi</taxon>
        <taxon>Actinopterygii</taxon>
        <taxon>Neopterygii</taxon>
        <taxon>Teleostei</taxon>
        <taxon>Neoteleostei</taxon>
        <taxon>Acanthomorphata</taxon>
        <taxon>Eupercaria</taxon>
        <taxon>Moronidae</taxon>
        <taxon>Dicentrarchus</taxon>
    </lineage>
</organism>
<keyword evidence="8" id="KW-1185">Reference proteome</keyword>
<feature type="region of interest" description="Disordered" evidence="5">
    <location>
        <begin position="1"/>
        <end position="57"/>
    </location>
</feature>
<evidence type="ECO:0000256" key="2">
    <source>
        <dbReference type="ARBA" id="ARBA00022729"/>
    </source>
</evidence>
<keyword evidence="1" id="KW-0479">Metal-binding</keyword>
<feature type="compositionally biased region" description="Polar residues" evidence="5">
    <location>
        <begin position="284"/>
        <end position="294"/>
    </location>
</feature>
<evidence type="ECO:0000256" key="5">
    <source>
        <dbReference type="SAM" id="MobiDB-lite"/>
    </source>
</evidence>
<dbReference type="Ensembl" id="ENSDLAT00005073602.1">
    <property type="protein sequence ID" value="ENSDLAP00005083519.1"/>
    <property type="gene ID" value="ENSDLAG00005031194.1"/>
</dbReference>
<feature type="compositionally biased region" description="Basic and acidic residues" evidence="5">
    <location>
        <begin position="295"/>
        <end position="316"/>
    </location>
</feature>
<protein>
    <submittedName>
        <fullName evidence="7">Cell growth regulator with EF-hand domain 1</fullName>
    </submittedName>
</protein>
<keyword evidence="2" id="KW-0732">Signal</keyword>
<reference evidence="7" key="1">
    <citation type="submission" date="2025-08" db="UniProtKB">
        <authorList>
            <consortium name="Ensembl"/>
        </authorList>
    </citation>
    <scope>IDENTIFICATION</scope>
</reference>
<dbReference type="InterPro" id="IPR018247">
    <property type="entry name" value="EF_Hand_1_Ca_BS"/>
</dbReference>
<dbReference type="PROSITE" id="PS00018">
    <property type="entry name" value="EF_HAND_1"/>
    <property type="match status" value="1"/>
</dbReference>
<dbReference type="InterPro" id="IPR011992">
    <property type="entry name" value="EF-hand-dom_pair"/>
</dbReference>
<feature type="compositionally biased region" description="Polar residues" evidence="5">
    <location>
        <begin position="1"/>
        <end position="15"/>
    </location>
</feature>
<dbReference type="InterPro" id="IPR002048">
    <property type="entry name" value="EF_hand_dom"/>
</dbReference>
<evidence type="ECO:0000256" key="1">
    <source>
        <dbReference type="ARBA" id="ARBA00022723"/>
    </source>
</evidence>
<feature type="region of interest" description="Disordered" evidence="5">
    <location>
        <begin position="284"/>
        <end position="362"/>
    </location>
</feature>
<dbReference type="GeneTree" id="ENSGT00940000166224"/>
<feature type="compositionally biased region" description="Basic and acidic residues" evidence="5">
    <location>
        <begin position="161"/>
        <end position="170"/>
    </location>
</feature>
<dbReference type="SUPFAM" id="SSF47473">
    <property type="entry name" value="EF-hand"/>
    <property type="match status" value="1"/>
</dbReference>
<dbReference type="PROSITE" id="PS50222">
    <property type="entry name" value="EF_HAND_2"/>
    <property type="match status" value="1"/>
</dbReference>
<dbReference type="Proteomes" id="UP000694389">
    <property type="component" value="Unassembled WGS sequence"/>
</dbReference>
<proteinExistence type="predicted"/>
<evidence type="ECO:0000313" key="7">
    <source>
        <dbReference type="Ensembl" id="ENSDLAP00005083519.1"/>
    </source>
</evidence>
<dbReference type="Gene3D" id="1.10.238.10">
    <property type="entry name" value="EF-hand"/>
    <property type="match status" value="1"/>
</dbReference>
<evidence type="ECO:0000256" key="3">
    <source>
        <dbReference type="ARBA" id="ARBA00022737"/>
    </source>
</evidence>
<keyword evidence="3" id="KW-0677">Repeat</keyword>
<evidence type="ECO:0000259" key="6">
    <source>
        <dbReference type="PROSITE" id="PS50222"/>
    </source>
</evidence>
<feature type="compositionally biased region" description="Basic and acidic residues" evidence="5">
    <location>
        <begin position="44"/>
        <end position="54"/>
    </location>
</feature>
<dbReference type="GO" id="GO:0005509">
    <property type="term" value="F:calcium ion binding"/>
    <property type="evidence" value="ECO:0007669"/>
    <property type="project" value="InterPro"/>
</dbReference>
<feature type="region of interest" description="Disordered" evidence="5">
    <location>
        <begin position="159"/>
        <end position="178"/>
    </location>
</feature>
<evidence type="ECO:0000256" key="4">
    <source>
        <dbReference type="ARBA" id="ARBA00022837"/>
    </source>
</evidence>
<dbReference type="InterPro" id="IPR052110">
    <property type="entry name" value="MCFD2-like"/>
</dbReference>